<dbReference type="Gene3D" id="3.40.1530.20">
    <property type="entry name" value="Protein of unknown function (DUF1491)"/>
    <property type="match status" value="1"/>
</dbReference>
<reference evidence="1 2" key="1">
    <citation type="submission" date="2019-03" db="EMBL/GenBank/DDBJ databases">
        <title>Freshwater and sediment microbial communities from various areas in North America, analyzing microbe dynamics in response to fracking.</title>
        <authorList>
            <person name="Lamendella R."/>
        </authorList>
    </citation>
    <scope>NUCLEOTIDE SEQUENCE [LARGE SCALE GENOMIC DNA]</scope>
    <source>
        <strain evidence="1 2">175.2</strain>
    </source>
</reference>
<gene>
    <name evidence="1" type="ORF">EDC90_102512</name>
</gene>
<dbReference type="EMBL" id="SMAR01000025">
    <property type="protein sequence ID" value="TCT35486.1"/>
    <property type="molecule type" value="Genomic_DNA"/>
</dbReference>
<evidence type="ECO:0000313" key="1">
    <source>
        <dbReference type="EMBL" id="TCT35486.1"/>
    </source>
</evidence>
<proteinExistence type="predicted"/>
<evidence type="ECO:0008006" key="3">
    <source>
        <dbReference type="Google" id="ProtNLM"/>
    </source>
</evidence>
<dbReference type="InterPro" id="IPR009964">
    <property type="entry name" value="DUF1491"/>
</dbReference>
<protein>
    <recommendedName>
        <fullName evidence="3">DUF1491 family protein</fullName>
    </recommendedName>
</protein>
<sequence>MRLRSDIFVSALVRRIFAEGGFAAIEKKGAAEAGAIAIRQTLRDGSENLFLPALQSADNAEIADRVFERRMRDADALSVSDRLEKERRFDGDLWIVGVEIETMGDIIAVLPEDHNWRARL</sequence>
<organism evidence="1 2">
    <name type="scientific">Martelella mediterranea</name>
    <dbReference type="NCBI Taxonomy" id="293089"/>
    <lineage>
        <taxon>Bacteria</taxon>
        <taxon>Pseudomonadati</taxon>
        <taxon>Pseudomonadota</taxon>
        <taxon>Alphaproteobacteria</taxon>
        <taxon>Hyphomicrobiales</taxon>
        <taxon>Aurantimonadaceae</taxon>
        <taxon>Martelella</taxon>
    </lineage>
</organism>
<dbReference type="OrthoDB" id="9809136at2"/>
<comment type="caution">
    <text evidence="1">The sequence shown here is derived from an EMBL/GenBank/DDBJ whole genome shotgun (WGS) entry which is preliminary data.</text>
</comment>
<dbReference type="Proteomes" id="UP000295097">
    <property type="component" value="Unassembled WGS sequence"/>
</dbReference>
<dbReference type="Pfam" id="PF07372">
    <property type="entry name" value="DUF1491"/>
    <property type="match status" value="1"/>
</dbReference>
<dbReference type="AlphaFoldDB" id="A0A4R3NK43"/>
<keyword evidence="2" id="KW-1185">Reference proteome</keyword>
<evidence type="ECO:0000313" key="2">
    <source>
        <dbReference type="Proteomes" id="UP000295097"/>
    </source>
</evidence>
<dbReference type="RefSeq" id="WP_132312866.1">
    <property type="nucleotide sequence ID" value="NZ_SMAR01000025.1"/>
</dbReference>
<name>A0A4R3NK43_9HYPH</name>
<accession>A0A4R3NK43</accession>